<keyword evidence="2" id="KW-1185">Reference proteome</keyword>
<dbReference type="RefSeq" id="WP_240974301.1">
    <property type="nucleotide sequence ID" value="NZ_JAATEP010000121.1"/>
</dbReference>
<organism evidence="1 2">
    <name type="scientific">Nonomuraea composti</name>
    <dbReference type="NCBI Taxonomy" id="2720023"/>
    <lineage>
        <taxon>Bacteria</taxon>
        <taxon>Bacillati</taxon>
        <taxon>Actinomycetota</taxon>
        <taxon>Actinomycetes</taxon>
        <taxon>Streptosporangiales</taxon>
        <taxon>Streptosporangiaceae</taxon>
        <taxon>Nonomuraea</taxon>
    </lineage>
</organism>
<name>A0ABX1BQN7_9ACTN</name>
<comment type="caution">
    <text evidence="1">The sequence shown here is derived from an EMBL/GenBank/DDBJ whole genome shotgun (WGS) entry which is preliminary data.</text>
</comment>
<dbReference type="EMBL" id="JAATEP010000121">
    <property type="protein sequence ID" value="NJP98894.1"/>
    <property type="molecule type" value="Genomic_DNA"/>
</dbReference>
<proteinExistence type="predicted"/>
<accession>A0ABX1BQN7</accession>
<sequence length="65" mass="7183">MHAERLRDLGIHSSQARSITLFHLATNLPAAVLARMLGIHITVAVAWQRASSGDWTTYAAEVSRR</sequence>
<protein>
    <submittedName>
        <fullName evidence="1">Uncharacterized protein</fullName>
    </submittedName>
</protein>
<feature type="non-terminal residue" evidence="1">
    <location>
        <position position="65"/>
    </location>
</feature>
<gene>
    <name evidence="1" type="ORF">HCN51_57385</name>
</gene>
<dbReference type="Proteomes" id="UP000696294">
    <property type="component" value="Unassembled WGS sequence"/>
</dbReference>
<evidence type="ECO:0000313" key="2">
    <source>
        <dbReference type="Proteomes" id="UP000696294"/>
    </source>
</evidence>
<evidence type="ECO:0000313" key="1">
    <source>
        <dbReference type="EMBL" id="NJP98894.1"/>
    </source>
</evidence>
<reference evidence="1 2" key="1">
    <citation type="submission" date="2020-03" db="EMBL/GenBank/DDBJ databases">
        <title>WGS of actinomycetes isolated from Thailand.</title>
        <authorList>
            <person name="Thawai C."/>
        </authorList>
    </citation>
    <scope>NUCLEOTIDE SEQUENCE [LARGE SCALE GENOMIC DNA]</scope>
    <source>
        <strain evidence="1 2">FMUSA5-5</strain>
    </source>
</reference>